<dbReference type="EMBL" id="VOIH02000007">
    <property type="protein sequence ID" value="KAF3441142.1"/>
    <property type="molecule type" value="Genomic_DNA"/>
</dbReference>
<evidence type="ECO:0000313" key="1">
    <source>
        <dbReference type="EMBL" id="KAF3441142.1"/>
    </source>
</evidence>
<dbReference type="OrthoDB" id="1750606at2759"/>
<accession>A0A8K0ECA8</accession>
<name>A0A8K0ECA8_9ROSA</name>
<sequence>MKVLEREALASLRVQHNRRAYRPFQLQWHVVDRHREVDGGGRGVALSWICRLSQESISDVEESSCFADLVRWVCGHRQATIGLDSVFAGEGLAAFAKKCHCLVLPWEVGILQFGAAVVWHWNFAIKSCYCVRCRSSTLGLSAHLPETSRSGWVCIVFVLDIGPLLFIMFDPYWESGAKAPVAMATEKKVTSGPDFKAGASNGLHTWVQGSVTGLGVPLQTKADNYSHYARVLIDVDLVEFVPEKLLLETIDDCIEVDLYFESFLNFCTSYHGIGHSVTKCHITGKRFGDSDDEPGKNADDIVEDEWPPLQVAKCKSVIGKVPPKDGSHANKKENKAPGLNQVYKLKQVPPQHVKSNTPFVPTTNAFEILNIEVTPYHIEDMVHQYDAIPTSLTDINIEMGIEIRPSTSDLGAAPNKTDFTIKT</sequence>
<protein>
    <submittedName>
        <fullName evidence="1">Uncharacterized protein</fullName>
    </submittedName>
</protein>
<dbReference type="Proteomes" id="UP000796880">
    <property type="component" value="Unassembled WGS sequence"/>
</dbReference>
<dbReference type="AlphaFoldDB" id="A0A8K0ECA8"/>
<reference evidence="1" key="1">
    <citation type="submission" date="2020-03" db="EMBL/GenBank/DDBJ databases">
        <title>A high-quality chromosome-level genome assembly of a woody plant with both climbing and erect habits, Rhamnella rubrinervis.</title>
        <authorList>
            <person name="Lu Z."/>
            <person name="Yang Y."/>
            <person name="Zhu X."/>
            <person name="Sun Y."/>
        </authorList>
    </citation>
    <scope>NUCLEOTIDE SEQUENCE</scope>
    <source>
        <strain evidence="1">BYM</strain>
        <tissue evidence="1">Leaf</tissue>
    </source>
</reference>
<comment type="caution">
    <text evidence="1">The sequence shown here is derived from an EMBL/GenBank/DDBJ whole genome shotgun (WGS) entry which is preliminary data.</text>
</comment>
<keyword evidence="2" id="KW-1185">Reference proteome</keyword>
<gene>
    <name evidence="1" type="ORF">FNV43_RR15053</name>
</gene>
<evidence type="ECO:0000313" key="2">
    <source>
        <dbReference type="Proteomes" id="UP000796880"/>
    </source>
</evidence>
<proteinExistence type="predicted"/>
<organism evidence="1 2">
    <name type="scientific">Rhamnella rubrinervis</name>
    <dbReference type="NCBI Taxonomy" id="2594499"/>
    <lineage>
        <taxon>Eukaryota</taxon>
        <taxon>Viridiplantae</taxon>
        <taxon>Streptophyta</taxon>
        <taxon>Embryophyta</taxon>
        <taxon>Tracheophyta</taxon>
        <taxon>Spermatophyta</taxon>
        <taxon>Magnoliopsida</taxon>
        <taxon>eudicotyledons</taxon>
        <taxon>Gunneridae</taxon>
        <taxon>Pentapetalae</taxon>
        <taxon>rosids</taxon>
        <taxon>fabids</taxon>
        <taxon>Rosales</taxon>
        <taxon>Rhamnaceae</taxon>
        <taxon>rhamnoid group</taxon>
        <taxon>Rhamneae</taxon>
        <taxon>Rhamnella</taxon>
    </lineage>
</organism>